<evidence type="ECO:0000256" key="2">
    <source>
        <dbReference type="SAM" id="SignalP"/>
    </source>
</evidence>
<evidence type="ECO:0000313" key="4">
    <source>
        <dbReference type="EMBL" id="CAL4936891.1"/>
    </source>
</evidence>
<dbReference type="Gene3D" id="1.20.140.40">
    <property type="entry name" value="Invertase/pectin methylesterase inhibitor family protein"/>
    <property type="match status" value="1"/>
</dbReference>
<name>A0ABC8Y5C2_9POAL</name>
<dbReference type="InterPro" id="IPR006501">
    <property type="entry name" value="Pectinesterase_inhib_dom"/>
</dbReference>
<dbReference type="PANTHER" id="PTHR31080">
    <property type="entry name" value="PECTINESTERASE INHIBITOR-LIKE"/>
    <property type="match status" value="1"/>
</dbReference>
<dbReference type="SMART" id="SM00856">
    <property type="entry name" value="PMEI"/>
    <property type="match status" value="1"/>
</dbReference>
<sequence length="204" mass="21116">MEARSAMSWYCSSLLAIVVALFLSASLGTGAGAGGADLKGTCAATPHPDVCVSALQKDATASKAAATPRDLAEAAVRAAADAGAAAGDYARKEMDVVKENVMWQCLNECAEDIEEALDHLDDSEDGIDDAKLKEVKLFLDTAEHDAWNCDQSCKGAPNTPVKTALLAKNKDFEKLMAVTLALLKRACPGAGDAPGPAPAKSPKP</sequence>
<evidence type="ECO:0000256" key="1">
    <source>
        <dbReference type="ARBA" id="ARBA00022729"/>
    </source>
</evidence>
<evidence type="ECO:0000259" key="3">
    <source>
        <dbReference type="SMART" id="SM00856"/>
    </source>
</evidence>
<dbReference type="PANTHER" id="PTHR31080:SF69">
    <property type="entry name" value="OS03G0830600 PROTEIN"/>
    <property type="match status" value="1"/>
</dbReference>
<reference evidence="4 5" key="2">
    <citation type="submission" date="2024-10" db="EMBL/GenBank/DDBJ databases">
        <authorList>
            <person name="Ryan C."/>
        </authorList>
    </citation>
    <scope>NUCLEOTIDE SEQUENCE [LARGE SCALE GENOMIC DNA]</scope>
</reference>
<dbReference type="Pfam" id="PF04043">
    <property type="entry name" value="PMEI"/>
    <property type="match status" value="1"/>
</dbReference>
<dbReference type="InterPro" id="IPR051955">
    <property type="entry name" value="PME_Inhibitor"/>
</dbReference>
<dbReference type="AlphaFoldDB" id="A0ABC8Y5C2"/>
<reference evidence="5" key="1">
    <citation type="submission" date="2024-06" db="EMBL/GenBank/DDBJ databases">
        <authorList>
            <person name="Ryan C."/>
        </authorList>
    </citation>
    <scope>NUCLEOTIDE SEQUENCE [LARGE SCALE GENOMIC DNA]</scope>
</reference>
<keyword evidence="5" id="KW-1185">Reference proteome</keyword>
<proteinExistence type="predicted"/>
<gene>
    <name evidence="4" type="ORF">URODEC1_LOCUS30212</name>
</gene>
<feature type="domain" description="Pectinesterase inhibitor" evidence="3">
    <location>
        <begin position="33"/>
        <end position="182"/>
    </location>
</feature>
<accession>A0ABC8Y5C2</accession>
<organism evidence="4 5">
    <name type="scientific">Urochloa decumbens</name>
    <dbReference type="NCBI Taxonomy" id="240449"/>
    <lineage>
        <taxon>Eukaryota</taxon>
        <taxon>Viridiplantae</taxon>
        <taxon>Streptophyta</taxon>
        <taxon>Embryophyta</taxon>
        <taxon>Tracheophyta</taxon>
        <taxon>Spermatophyta</taxon>
        <taxon>Magnoliopsida</taxon>
        <taxon>Liliopsida</taxon>
        <taxon>Poales</taxon>
        <taxon>Poaceae</taxon>
        <taxon>PACMAD clade</taxon>
        <taxon>Panicoideae</taxon>
        <taxon>Panicodae</taxon>
        <taxon>Paniceae</taxon>
        <taxon>Melinidinae</taxon>
        <taxon>Urochloa</taxon>
    </lineage>
</organism>
<dbReference type="FunFam" id="1.20.140.40:FF:000007">
    <property type="entry name" value="Pectinesterase inhibitor"/>
    <property type="match status" value="1"/>
</dbReference>
<dbReference type="NCBIfam" id="TIGR01614">
    <property type="entry name" value="PME_inhib"/>
    <property type="match status" value="1"/>
</dbReference>
<protein>
    <recommendedName>
        <fullName evidence="3">Pectinesterase inhibitor domain-containing protein</fullName>
    </recommendedName>
</protein>
<evidence type="ECO:0000313" key="5">
    <source>
        <dbReference type="Proteomes" id="UP001497457"/>
    </source>
</evidence>
<dbReference type="InterPro" id="IPR035513">
    <property type="entry name" value="Invertase/methylesterase_inhib"/>
</dbReference>
<feature type="chain" id="PRO_5044796901" description="Pectinesterase inhibitor domain-containing protein" evidence="2">
    <location>
        <begin position="31"/>
        <end position="204"/>
    </location>
</feature>
<dbReference type="SUPFAM" id="SSF101148">
    <property type="entry name" value="Plant invertase/pectin methylesterase inhibitor"/>
    <property type="match status" value="1"/>
</dbReference>
<keyword evidence="1 2" id="KW-0732">Signal</keyword>
<dbReference type="EMBL" id="OZ075125">
    <property type="protein sequence ID" value="CAL4936891.1"/>
    <property type="molecule type" value="Genomic_DNA"/>
</dbReference>
<feature type="signal peptide" evidence="2">
    <location>
        <begin position="1"/>
        <end position="30"/>
    </location>
</feature>
<dbReference type="Proteomes" id="UP001497457">
    <property type="component" value="Chromosome 15b"/>
</dbReference>